<gene>
    <name evidence="1" type="ORF">CFP56_013768</name>
</gene>
<comment type="caution">
    <text evidence="1">The sequence shown here is derived from an EMBL/GenBank/DDBJ whole genome shotgun (WGS) entry which is preliminary data.</text>
</comment>
<evidence type="ECO:0000313" key="1">
    <source>
        <dbReference type="EMBL" id="KAK7858241.1"/>
    </source>
</evidence>
<reference evidence="1" key="2">
    <citation type="journal article" date="2018" name="Sci. Data">
        <title>The draft genome sequence of cork oak.</title>
        <authorList>
            <person name="Ramos A.M."/>
            <person name="Usie A."/>
            <person name="Barbosa P."/>
            <person name="Barros P.M."/>
            <person name="Capote T."/>
            <person name="Chaves I."/>
            <person name="Simoes F."/>
            <person name="Abreu I."/>
            <person name="Carrasquinho I."/>
            <person name="Faro C."/>
            <person name="Guimaraes J.B."/>
            <person name="Mendonca D."/>
            <person name="Nobrega F."/>
            <person name="Rodrigues L."/>
            <person name="Saibo N.J.M."/>
            <person name="Varela M.C."/>
            <person name="Egas C."/>
            <person name="Matos J."/>
            <person name="Miguel C.M."/>
            <person name="Oliveira M.M."/>
            <person name="Ricardo C.P."/>
            <person name="Goncalves S."/>
        </authorList>
    </citation>
    <scope>NUCLEOTIDE SEQUENCE [LARGE SCALE GENOMIC DNA]</scope>
    <source>
        <strain evidence="1">HL8</strain>
    </source>
</reference>
<name>A0AAW0M4A8_QUESU</name>
<accession>A0AAW0M4A8</accession>
<proteinExistence type="predicted"/>
<reference evidence="1" key="3">
    <citation type="submission" date="2023-07" db="EMBL/GenBank/DDBJ databases">
        <title>An improved reference 1 genome and first organelle genomes of Quercus suber.</title>
        <authorList>
            <consortium name="Genosuber Consortium"/>
            <person name="Usie A."/>
            <person name="Serra O."/>
            <person name="Barros P."/>
        </authorList>
    </citation>
    <scope>NUCLEOTIDE SEQUENCE</scope>
    <source>
        <strain evidence="1">HL8</strain>
        <tissue evidence="1">Leaves</tissue>
    </source>
</reference>
<sequence length="359" mass="42078">MRFGGFAAFPIEGSSILGNGVWQNKNNVGFWACDWEQVGKRYRRLKKNIKLLDGVVKDVEEVSEAGRKLDEQPNQLRDSQLKAGVTVQLADSERDWVDATKAMVRMAQDFQDSYQKLSERRKTIGLTLSAIMDWNKIHRLKAEFDLCLWEMYQIWEKRIQICKSIEQSRSIVRSLQNRPIEEHQSHPYKRAPPTVSIERNLRVLFANNPELVSDSDRQKEIEYLIRFPVQLLHSFLRDLEGLKLESQTEKAWVEEAAEIFDELQHDIDSVQKMANLMRWLPFLGNWTTRRWVKNSFGQINKQLRTLIFKKYMIDFSFIKRVPSKSVGPFPKKKTQATTDDKEILDLLDEFHKILDTGCL</sequence>
<dbReference type="Gramene" id="rna-CFP56_01886">
    <property type="protein sequence ID" value="cds-POE57233.1"/>
    <property type="gene ID" value="gene-CFP56_01886"/>
</dbReference>
<dbReference type="AlphaFoldDB" id="A0AAW0M4A8"/>
<protein>
    <submittedName>
        <fullName evidence="1">Uncharacterized protein</fullName>
    </submittedName>
</protein>
<reference evidence="1" key="1">
    <citation type="submission" date="2017-12" db="EMBL/GenBank/DDBJ databases">
        <authorList>
            <person name="Barbosa P."/>
            <person name="Usie A."/>
            <person name="Ramos A.M."/>
        </authorList>
    </citation>
    <scope>NUCLEOTIDE SEQUENCE</scope>
    <source>
        <strain evidence="1">HL8</strain>
        <tissue evidence="1">Leaves</tissue>
    </source>
</reference>
<organism evidence="1">
    <name type="scientific">Quercus suber</name>
    <name type="common">Cork oak</name>
    <dbReference type="NCBI Taxonomy" id="58331"/>
    <lineage>
        <taxon>Eukaryota</taxon>
        <taxon>Viridiplantae</taxon>
        <taxon>Streptophyta</taxon>
        <taxon>Embryophyta</taxon>
        <taxon>Tracheophyta</taxon>
        <taxon>Spermatophyta</taxon>
        <taxon>Magnoliopsida</taxon>
        <taxon>eudicotyledons</taxon>
        <taxon>Gunneridae</taxon>
        <taxon>Pentapetalae</taxon>
        <taxon>rosids</taxon>
        <taxon>fabids</taxon>
        <taxon>Fagales</taxon>
        <taxon>Fagaceae</taxon>
        <taxon>Quercus</taxon>
    </lineage>
</organism>
<dbReference type="EMBL" id="PKMF04000021">
    <property type="protein sequence ID" value="KAK7858241.1"/>
    <property type="molecule type" value="Genomic_DNA"/>
</dbReference>